<reference evidence="2" key="1">
    <citation type="submission" date="2014-11" db="EMBL/GenBank/DDBJ databases">
        <authorList>
            <person name="Amaro Gonzalez C."/>
        </authorList>
    </citation>
    <scope>NUCLEOTIDE SEQUENCE</scope>
</reference>
<evidence type="ECO:0000256" key="1">
    <source>
        <dbReference type="SAM" id="MobiDB-lite"/>
    </source>
</evidence>
<name>A0A0E9RFV4_ANGAN</name>
<sequence length="88" mass="10456">MHIDQYKKKNMSRNIYSFLDWIYGGVDPKFEGNGGPECAGFSQNKTTNWRELFHYSIIRHRDCSSTTEDQNFERTGQNCKREREDKGR</sequence>
<feature type="region of interest" description="Disordered" evidence="1">
    <location>
        <begin position="64"/>
        <end position="88"/>
    </location>
</feature>
<feature type="compositionally biased region" description="Polar residues" evidence="1">
    <location>
        <begin position="64"/>
        <end position="78"/>
    </location>
</feature>
<proteinExistence type="predicted"/>
<accession>A0A0E9RFV4</accession>
<evidence type="ECO:0000313" key="2">
    <source>
        <dbReference type="EMBL" id="JAH27702.1"/>
    </source>
</evidence>
<organism evidence="2">
    <name type="scientific">Anguilla anguilla</name>
    <name type="common">European freshwater eel</name>
    <name type="synonym">Muraena anguilla</name>
    <dbReference type="NCBI Taxonomy" id="7936"/>
    <lineage>
        <taxon>Eukaryota</taxon>
        <taxon>Metazoa</taxon>
        <taxon>Chordata</taxon>
        <taxon>Craniata</taxon>
        <taxon>Vertebrata</taxon>
        <taxon>Euteleostomi</taxon>
        <taxon>Actinopterygii</taxon>
        <taxon>Neopterygii</taxon>
        <taxon>Teleostei</taxon>
        <taxon>Anguilliformes</taxon>
        <taxon>Anguillidae</taxon>
        <taxon>Anguilla</taxon>
    </lineage>
</organism>
<dbReference type="EMBL" id="GBXM01080875">
    <property type="protein sequence ID" value="JAH27702.1"/>
    <property type="molecule type" value="Transcribed_RNA"/>
</dbReference>
<protein>
    <submittedName>
        <fullName evidence="2">Uncharacterized protein</fullName>
    </submittedName>
</protein>
<feature type="compositionally biased region" description="Basic and acidic residues" evidence="1">
    <location>
        <begin position="79"/>
        <end position="88"/>
    </location>
</feature>
<dbReference type="AlphaFoldDB" id="A0A0E9RFV4"/>
<reference evidence="2" key="2">
    <citation type="journal article" date="2015" name="Fish Shellfish Immunol.">
        <title>Early steps in the European eel (Anguilla anguilla)-Vibrio vulnificus interaction in the gills: Role of the RtxA13 toxin.</title>
        <authorList>
            <person name="Callol A."/>
            <person name="Pajuelo D."/>
            <person name="Ebbesson L."/>
            <person name="Teles M."/>
            <person name="MacKenzie S."/>
            <person name="Amaro C."/>
        </authorList>
    </citation>
    <scope>NUCLEOTIDE SEQUENCE</scope>
</reference>